<protein>
    <recommendedName>
        <fullName evidence="5">PHD-type domain-containing protein</fullName>
    </recommendedName>
</protein>
<dbReference type="InterPro" id="IPR019787">
    <property type="entry name" value="Znf_PHD-finger"/>
</dbReference>
<keyword evidence="2 4" id="KW-0863">Zinc-finger</keyword>
<evidence type="ECO:0000256" key="1">
    <source>
        <dbReference type="ARBA" id="ARBA00022723"/>
    </source>
</evidence>
<dbReference type="Proteomes" id="UP000053097">
    <property type="component" value="Unassembled WGS sequence"/>
</dbReference>
<sequence length="161" mass="18999">MLELFTSCLRRKRFPPSWKRARLALIPKGKGKPADDPSVYRPVCLLDEAGKSLRNCGTYVMYYLDCIIHNKTIDTMFNSAEYRLTVATTLLRSSRSMKDICQYCFSDRDISLVMCNTCRRWVHQLCLKRKFNDSTNWEHPDAKYRCLLCSKGFRPWMKYTK</sequence>
<accession>A0A026WRC2</accession>
<reference evidence="6 7" key="1">
    <citation type="journal article" date="2014" name="Curr. Biol.">
        <title>The genome of the clonal raider ant Cerapachys biroi.</title>
        <authorList>
            <person name="Oxley P.R."/>
            <person name="Ji L."/>
            <person name="Fetter-Pruneda I."/>
            <person name="McKenzie S.K."/>
            <person name="Li C."/>
            <person name="Hu H."/>
            <person name="Zhang G."/>
            <person name="Kronauer D.J."/>
        </authorList>
    </citation>
    <scope>NUCLEOTIDE SEQUENCE [LARGE SCALE GENOMIC DNA]</scope>
</reference>
<dbReference type="PROSITE" id="PS01359">
    <property type="entry name" value="ZF_PHD_1"/>
    <property type="match status" value="1"/>
</dbReference>
<evidence type="ECO:0000313" key="7">
    <source>
        <dbReference type="Proteomes" id="UP000053097"/>
    </source>
</evidence>
<keyword evidence="1" id="KW-0479">Metal-binding</keyword>
<dbReference type="SMART" id="SM00249">
    <property type="entry name" value="PHD"/>
    <property type="match status" value="1"/>
</dbReference>
<evidence type="ECO:0000256" key="2">
    <source>
        <dbReference type="ARBA" id="ARBA00022771"/>
    </source>
</evidence>
<evidence type="ECO:0000256" key="3">
    <source>
        <dbReference type="ARBA" id="ARBA00022833"/>
    </source>
</evidence>
<feature type="domain" description="PHD-type" evidence="5">
    <location>
        <begin position="98"/>
        <end position="152"/>
    </location>
</feature>
<dbReference type="Gene3D" id="3.30.40.10">
    <property type="entry name" value="Zinc/RING finger domain, C3HC4 (zinc finger)"/>
    <property type="match status" value="1"/>
</dbReference>
<dbReference type="EMBL" id="KK107140">
    <property type="protein sequence ID" value="EZA57624.1"/>
    <property type="molecule type" value="Genomic_DNA"/>
</dbReference>
<evidence type="ECO:0000256" key="4">
    <source>
        <dbReference type="PROSITE-ProRule" id="PRU00146"/>
    </source>
</evidence>
<keyword evidence="3" id="KW-0862">Zinc</keyword>
<gene>
    <name evidence="6" type="ORF">X777_02176</name>
</gene>
<organism evidence="6 7">
    <name type="scientific">Ooceraea biroi</name>
    <name type="common">Clonal raider ant</name>
    <name type="synonym">Cerapachys biroi</name>
    <dbReference type="NCBI Taxonomy" id="2015173"/>
    <lineage>
        <taxon>Eukaryota</taxon>
        <taxon>Metazoa</taxon>
        <taxon>Ecdysozoa</taxon>
        <taxon>Arthropoda</taxon>
        <taxon>Hexapoda</taxon>
        <taxon>Insecta</taxon>
        <taxon>Pterygota</taxon>
        <taxon>Neoptera</taxon>
        <taxon>Endopterygota</taxon>
        <taxon>Hymenoptera</taxon>
        <taxon>Apocrita</taxon>
        <taxon>Aculeata</taxon>
        <taxon>Formicoidea</taxon>
        <taxon>Formicidae</taxon>
        <taxon>Dorylinae</taxon>
        <taxon>Ooceraea</taxon>
    </lineage>
</organism>
<dbReference type="AlphaFoldDB" id="A0A026WRC2"/>
<keyword evidence="7" id="KW-1185">Reference proteome</keyword>
<dbReference type="InterPro" id="IPR001965">
    <property type="entry name" value="Znf_PHD"/>
</dbReference>
<evidence type="ECO:0000259" key="5">
    <source>
        <dbReference type="PROSITE" id="PS50016"/>
    </source>
</evidence>
<dbReference type="PROSITE" id="PS50016">
    <property type="entry name" value="ZF_PHD_2"/>
    <property type="match status" value="1"/>
</dbReference>
<dbReference type="GO" id="GO:0008270">
    <property type="term" value="F:zinc ion binding"/>
    <property type="evidence" value="ECO:0007669"/>
    <property type="project" value="UniProtKB-KW"/>
</dbReference>
<name>A0A026WRC2_OOCBI</name>
<proteinExistence type="predicted"/>
<dbReference type="InterPro" id="IPR011011">
    <property type="entry name" value="Znf_FYVE_PHD"/>
</dbReference>
<dbReference type="InterPro" id="IPR019786">
    <property type="entry name" value="Zinc_finger_PHD-type_CS"/>
</dbReference>
<evidence type="ECO:0000313" key="6">
    <source>
        <dbReference type="EMBL" id="EZA57624.1"/>
    </source>
</evidence>
<dbReference type="SUPFAM" id="SSF57903">
    <property type="entry name" value="FYVE/PHD zinc finger"/>
    <property type="match status" value="1"/>
</dbReference>
<dbReference type="Pfam" id="PF00628">
    <property type="entry name" value="PHD"/>
    <property type="match status" value="1"/>
</dbReference>
<dbReference type="InterPro" id="IPR013083">
    <property type="entry name" value="Znf_RING/FYVE/PHD"/>
</dbReference>
<dbReference type="PANTHER" id="PTHR19446">
    <property type="entry name" value="REVERSE TRANSCRIPTASES"/>
    <property type="match status" value="1"/>
</dbReference>